<protein>
    <submittedName>
        <fullName evidence="2">Uncharacterized protein</fullName>
    </submittedName>
</protein>
<proteinExistence type="predicted"/>
<evidence type="ECO:0000313" key="2">
    <source>
        <dbReference type="EMBL" id="UBF19659.1"/>
    </source>
</evidence>
<dbReference type="Proteomes" id="UP000827922">
    <property type="component" value="Segment"/>
</dbReference>
<reference evidence="2 3" key="1">
    <citation type="submission" date="2021-05" db="EMBL/GenBank/DDBJ databases">
        <title>Diversity, taxonomy and evolution of archaeal viruses of the class Caudoviricetes.</title>
        <authorList>
            <person name="Liu Y."/>
            <person name="Demina T.A."/>
            <person name="Roux S."/>
            <person name="Aiewsakun P."/>
            <person name="Kazlauskas D."/>
            <person name="Simmonds P."/>
            <person name="Prangishvili D."/>
            <person name="Oksanen H.M."/>
            <person name="Krupovic M."/>
        </authorList>
    </citation>
    <scope>NUCLEOTIDE SEQUENCE [LARGE SCALE GENOMIC DNA]</scope>
    <source>
        <strain evidence="2">HRTV-10/43</strain>
    </source>
</reference>
<name>A0AAE9BVF8_9CAUD</name>
<gene>
    <name evidence="2" type="ORF">HRTV-10_gp75</name>
</gene>
<accession>A0AAE9BVF8</accession>
<evidence type="ECO:0000313" key="3">
    <source>
        <dbReference type="Proteomes" id="UP000827922"/>
    </source>
</evidence>
<feature type="region of interest" description="Disordered" evidence="1">
    <location>
        <begin position="1"/>
        <end position="22"/>
    </location>
</feature>
<sequence>MGGGAAIRDSQPTPTGNGGEAKATLCGFDSRRLLPLRHRGFGTTLPKPCQRRLSAGNQRETMFGFIRNLLFRRSNDDERDYLDLGGAEAVFNAITERTDSGFEVQIQLGEPRLIDRGELTEDLYVVIPTYTENGPNPADLEFDLPDGIEDASAEFFDLLDAFGIEKAADVFELSGMSVPGNRVNGTVVPNFDQLAEE</sequence>
<organism evidence="2 3">
    <name type="scientific">Halorubrum tailed virus 10</name>
    <dbReference type="NCBI Taxonomy" id="2877991"/>
    <lineage>
        <taxon>Viruses</taxon>
        <taxon>Duplodnaviria</taxon>
        <taxon>Heunggongvirae</taxon>
        <taxon>Uroviricota</taxon>
        <taxon>Caudoviricetes</taxon>
        <taxon>Thumleimavirales</taxon>
        <taxon>Hafunaviridae</taxon>
        <taxon>Haloferacalesvirus</taxon>
        <taxon>Haloferacalesvirus eilatense</taxon>
        <taxon>Haloferacalesvirus HRTV10</taxon>
    </lineage>
</organism>
<dbReference type="EMBL" id="MZ334496">
    <property type="protein sequence ID" value="UBF19659.1"/>
    <property type="molecule type" value="Genomic_DNA"/>
</dbReference>
<evidence type="ECO:0000256" key="1">
    <source>
        <dbReference type="SAM" id="MobiDB-lite"/>
    </source>
</evidence>
<keyword evidence="3" id="KW-1185">Reference proteome</keyword>